<keyword evidence="9 19" id="KW-0560">Oxidoreductase</keyword>
<protein>
    <recommendedName>
        <fullName evidence="5">L-lysine N6-monooxygenase MbtG</fullName>
        <ecNumber evidence="4">1.14.13.59</ecNumber>
    </recommendedName>
    <alternativeName>
        <fullName evidence="14">Lysine 6-N-hydroxylase</fullName>
    </alternativeName>
    <alternativeName>
        <fullName evidence="13">Lysine N6-hydroxylase</fullName>
    </alternativeName>
    <alternativeName>
        <fullName evidence="11">Lysine-N-oxygenase</fullName>
    </alternativeName>
    <alternativeName>
        <fullName evidence="12">Mycobactin synthase protein G</fullName>
    </alternativeName>
</protein>
<evidence type="ECO:0000313" key="18">
    <source>
        <dbReference type="EMBL" id="QPS33766.1"/>
    </source>
</evidence>
<evidence type="ECO:0000256" key="9">
    <source>
        <dbReference type="ARBA" id="ARBA00023002"/>
    </source>
</evidence>
<feature type="compositionally biased region" description="Basic and acidic residues" evidence="16">
    <location>
        <begin position="545"/>
        <end position="556"/>
    </location>
</feature>
<name>A0A269ZAZ0_9MICO</name>
<gene>
    <name evidence="19" type="primary">iucD</name>
    <name evidence="17" type="ORF">B8X04_11910</name>
    <name evidence="18" type="ORF">I6G59_17975</name>
    <name evidence="19" type="ORF">NCTC12391_02184</name>
</gene>
<evidence type="ECO:0000256" key="5">
    <source>
        <dbReference type="ARBA" id="ARBA00016406"/>
    </source>
</evidence>
<dbReference type="GeneID" id="99773816"/>
<sequence length="569" mass="62233">MTAQHSHTHAPPSTSRSNPQVSDPRRQQISAADTRVHDIVGIGIGPFGLGLAALSDPLPDVDAVFLDRRPEFRWHPGMMIEGATVQVPFLADLVTMADPTSPFSFLQFLKDRGRLYPFYIRESFYPLRAEFDEYCRWVAAQLGSLRWNRAVTSVTDVDGIYEITAEVTDTCGRIVDIESYRARHVVLGVGTQPVLPDALAELLTGERTETASSAAGTRRGDEGPARRGGPVIHTADYLDHREELLESGSVTIIGSGQSAAEIYRDLIEDAEARGVRLDWVTRSPRFFPMEYTKLTLEMTSPEYTDHFRALPDDLRGRIGREQRTLYKGISGDLIDDIHDTLYRLSRGGRSLLTNLVTDAELIAAHTDGRGAAAHPDGPGASAHPHEHGADTRSAPGEYLLEFRHTVLDERFTRRTGAIVAATGYRASVPDFLTPIREEIRLDDQGRFAADRDYTLNEAGTLHVLGVEEHTHGVTAPDLGFGPWRASVVLAQVTGREPYLIERRIAFQTFGVPSAEAPAESPAAAVAQPGHPDDPGVPAHPGDTAHPNDTHPDDTHLGDAAAPSKEMTHA</sequence>
<dbReference type="InterPro" id="IPR036188">
    <property type="entry name" value="FAD/NAD-bd_sf"/>
</dbReference>
<dbReference type="EMBL" id="NCWY01000010">
    <property type="protein sequence ID" value="PAK94944.1"/>
    <property type="molecule type" value="Genomic_DNA"/>
</dbReference>
<dbReference type="SUPFAM" id="SSF51905">
    <property type="entry name" value="FAD/NAD(P)-binding domain"/>
    <property type="match status" value="1"/>
</dbReference>
<dbReference type="EMBL" id="CAACXN010000015">
    <property type="protein sequence ID" value="VEW13998.1"/>
    <property type="molecule type" value="Genomic_DNA"/>
</dbReference>
<dbReference type="PANTHER" id="PTHR42802">
    <property type="entry name" value="MONOOXYGENASE"/>
    <property type="match status" value="1"/>
</dbReference>
<dbReference type="AlphaFoldDB" id="A0A269ZAZ0"/>
<evidence type="ECO:0000313" key="22">
    <source>
        <dbReference type="Proteomes" id="UP000594979"/>
    </source>
</evidence>
<reference evidence="19 21" key="2">
    <citation type="submission" date="2019-02" db="EMBL/GenBank/DDBJ databases">
        <authorList>
            <consortium name="Pathogen Informatics"/>
        </authorList>
    </citation>
    <scope>NUCLEOTIDE SEQUENCE [LARGE SCALE GENOMIC DNA]</scope>
    <source>
        <strain evidence="19 21">3012STDY7078520</strain>
    </source>
</reference>
<dbReference type="Gene3D" id="3.50.50.60">
    <property type="entry name" value="FAD/NAD(P)-binding domain"/>
    <property type="match status" value="1"/>
</dbReference>
<evidence type="ECO:0000256" key="1">
    <source>
        <dbReference type="ARBA" id="ARBA00001974"/>
    </source>
</evidence>
<keyword evidence="10 17" id="KW-0503">Monooxygenase</keyword>
<accession>A0A269ZAZ0</accession>
<evidence type="ECO:0000256" key="12">
    <source>
        <dbReference type="ARBA" id="ARBA00031158"/>
    </source>
</evidence>
<feature type="region of interest" description="Disordered" evidence="16">
    <location>
        <begin position="206"/>
        <end position="231"/>
    </location>
</feature>
<evidence type="ECO:0000256" key="16">
    <source>
        <dbReference type="SAM" id="MobiDB-lite"/>
    </source>
</evidence>
<evidence type="ECO:0000256" key="15">
    <source>
        <dbReference type="ARBA" id="ARBA00048407"/>
    </source>
</evidence>
<dbReference type="Proteomes" id="UP000386281">
    <property type="component" value="Unassembled WGS sequence"/>
</dbReference>
<comment type="similarity">
    <text evidence="3">Belongs to the lysine N(6)-hydroxylase/L-ornithine N(5)-oxygenase family.</text>
</comment>
<dbReference type="PANTHER" id="PTHR42802:SF1">
    <property type="entry name" value="L-ORNITHINE N(5)-MONOOXYGENASE"/>
    <property type="match status" value="1"/>
</dbReference>
<dbReference type="EMBL" id="CP065682">
    <property type="protein sequence ID" value="QPS33766.1"/>
    <property type="molecule type" value="Genomic_DNA"/>
</dbReference>
<feature type="compositionally biased region" description="Low complexity" evidence="16">
    <location>
        <begin position="517"/>
        <end position="526"/>
    </location>
</feature>
<keyword evidence="7" id="KW-0274">FAD</keyword>
<keyword evidence="6" id="KW-0285">Flavoprotein</keyword>
<dbReference type="KEGG" id="bcau:I6G59_17975"/>
<comment type="catalytic activity">
    <reaction evidence="15">
        <text>L-lysine + NADPH + O2 = N(6)-hydroxy-L-lysine + NADP(+) + H2O</text>
        <dbReference type="Rhea" id="RHEA:23228"/>
        <dbReference type="ChEBI" id="CHEBI:15377"/>
        <dbReference type="ChEBI" id="CHEBI:15379"/>
        <dbReference type="ChEBI" id="CHEBI:32551"/>
        <dbReference type="ChEBI" id="CHEBI:57783"/>
        <dbReference type="ChEBI" id="CHEBI:57820"/>
        <dbReference type="ChEBI" id="CHEBI:58349"/>
        <dbReference type="EC" id="1.14.13.59"/>
    </reaction>
</comment>
<dbReference type="GO" id="GO:0047091">
    <property type="term" value="F:L-lysine 6-monooxygenase (NADPH) activity"/>
    <property type="evidence" value="ECO:0007669"/>
    <property type="project" value="UniProtKB-EC"/>
</dbReference>
<evidence type="ECO:0000256" key="14">
    <source>
        <dbReference type="ARBA" id="ARBA00032738"/>
    </source>
</evidence>
<keyword evidence="8" id="KW-0521">NADP</keyword>
<evidence type="ECO:0000313" key="21">
    <source>
        <dbReference type="Proteomes" id="UP000386281"/>
    </source>
</evidence>
<reference evidence="18 22" key="3">
    <citation type="submission" date="2020-12" db="EMBL/GenBank/DDBJ databases">
        <title>FDA dAtabase for Regulatory Grade micrObial Sequences (FDA-ARGOS): Supporting development and validation of Infectious Disease Dx tests.</title>
        <authorList>
            <person name="Sproer C."/>
            <person name="Gronow S."/>
            <person name="Severitt S."/>
            <person name="Schroder I."/>
            <person name="Tallon L."/>
            <person name="Sadzewicz L."/>
            <person name="Zhao X."/>
            <person name="Boylan J."/>
            <person name="Ott S."/>
            <person name="Bowen H."/>
            <person name="Vavikolanu K."/>
            <person name="Mehta A."/>
            <person name="Aluvathingal J."/>
            <person name="Nadendla S."/>
            <person name="Lowell S."/>
            <person name="Myers T."/>
            <person name="Yan Y."/>
            <person name="Sichtig H."/>
        </authorList>
    </citation>
    <scope>NUCLEOTIDE SEQUENCE [LARGE SCALE GENOMIC DNA]</scope>
    <source>
        <strain evidence="18 22">FDAARGOS_902</strain>
    </source>
</reference>
<comment type="cofactor">
    <cofactor evidence="1">
        <name>FAD</name>
        <dbReference type="ChEBI" id="CHEBI:57692"/>
    </cofactor>
</comment>
<dbReference type="InterPro" id="IPR025700">
    <property type="entry name" value="Lys/Orn_oxygenase"/>
</dbReference>
<dbReference type="Pfam" id="PF13434">
    <property type="entry name" value="Lys_Orn_oxgnase"/>
    <property type="match status" value="2"/>
</dbReference>
<organism evidence="17 20">
    <name type="scientific">Brevibacterium casei</name>
    <dbReference type="NCBI Taxonomy" id="33889"/>
    <lineage>
        <taxon>Bacteria</taxon>
        <taxon>Bacillati</taxon>
        <taxon>Actinomycetota</taxon>
        <taxon>Actinomycetes</taxon>
        <taxon>Micrococcales</taxon>
        <taxon>Brevibacteriaceae</taxon>
        <taxon>Brevibacterium</taxon>
    </lineage>
</organism>
<proteinExistence type="inferred from homology"/>
<dbReference type="Proteomes" id="UP000216867">
    <property type="component" value="Unassembled WGS sequence"/>
</dbReference>
<evidence type="ECO:0000256" key="11">
    <source>
        <dbReference type="ARBA" id="ARBA00029939"/>
    </source>
</evidence>
<evidence type="ECO:0000256" key="6">
    <source>
        <dbReference type="ARBA" id="ARBA00022630"/>
    </source>
</evidence>
<reference evidence="17 20" key="1">
    <citation type="submission" date="2017-04" db="EMBL/GenBank/DDBJ databases">
        <title>Kefir bacterial isolates.</title>
        <authorList>
            <person name="Kim Y."/>
            <person name="Blasche S."/>
            <person name="Patil K.R."/>
        </authorList>
    </citation>
    <scope>NUCLEOTIDE SEQUENCE [LARGE SCALE GENOMIC DNA]</scope>
    <source>
        <strain evidence="17 20">OG2</strain>
    </source>
</reference>
<evidence type="ECO:0000313" key="19">
    <source>
        <dbReference type="EMBL" id="VEW13998.1"/>
    </source>
</evidence>
<evidence type="ECO:0000256" key="4">
    <source>
        <dbReference type="ARBA" id="ARBA00013076"/>
    </source>
</evidence>
<dbReference type="RefSeq" id="WP_095376411.1">
    <property type="nucleotide sequence ID" value="NZ_CAACXN010000015.1"/>
</dbReference>
<evidence type="ECO:0000256" key="3">
    <source>
        <dbReference type="ARBA" id="ARBA00007588"/>
    </source>
</evidence>
<evidence type="ECO:0000313" key="20">
    <source>
        <dbReference type="Proteomes" id="UP000216867"/>
    </source>
</evidence>
<evidence type="ECO:0000256" key="7">
    <source>
        <dbReference type="ARBA" id="ARBA00022827"/>
    </source>
</evidence>
<evidence type="ECO:0000256" key="8">
    <source>
        <dbReference type="ARBA" id="ARBA00022857"/>
    </source>
</evidence>
<feature type="region of interest" description="Disordered" evidence="16">
    <location>
        <begin position="517"/>
        <end position="569"/>
    </location>
</feature>
<feature type="region of interest" description="Disordered" evidence="16">
    <location>
        <begin position="1"/>
        <end position="30"/>
    </location>
</feature>
<evidence type="ECO:0000256" key="2">
    <source>
        <dbReference type="ARBA" id="ARBA00004924"/>
    </source>
</evidence>
<comment type="pathway">
    <text evidence="2">Siderophore biosynthesis.</text>
</comment>
<evidence type="ECO:0000256" key="10">
    <source>
        <dbReference type="ARBA" id="ARBA00023033"/>
    </source>
</evidence>
<dbReference type="EC" id="1.14.13.59" evidence="4"/>
<feature type="region of interest" description="Disordered" evidence="16">
    <location>
        <begin position="369"/>
        <end position="392"/>
    </location>
</feature>
<dbReference type="Proteomes" id="UP000594979">
    <property type="component" value="Chromosome"/>
</dbReference>
<evidence type="ECO:0000256" key="13">
    <source>
        <dbReference type="ARBA" id="ARBA00032493"/>
    </source>
</evidence>
<evidence type="ECO:0000313" key="17">
    <source>
        <dbReference type="EMBL" id="PAK94944.1"/>
    </source>
</evidence>